<name>A0ABV9QK40_9FIRM</name>
<dbReference type="PROSITE" id="PS50977">
    <property type="entry name" value="HTH_TETR_2"/>
    <property type="match status" value="1"/>
</dbReference>
<dbReference type="Proteomes" id="UP001595916">
    <property type="component" value="Unassembled WGS sequence"/>
</dbReference>
<gene>
    <name evidence="4" type="ORF">ACFO4R_05665</name>
</gene>
<dbReference type="PRINTS" id="PR00455">
    <property type="entry name" value="HTHTETR"/>
</dbReference>
<feature type="DNA-binding region" description="H-T-H motif" evidence="2">
    <location>
        <begin position="32"/>
        <end position="51"/>
    </location>
</feature>
<evidence type="ECO:0000256" key="1">
    <source>
        <dbReference type="ARBA" id="ARBA00023125"/>
    </source>
</evidence>
<proteinExistence type="predicted"/>
<keyword evidence="5" id="KW-1185">Reference proteome</keyword>
<accession>A0ABV9QK40</accession>
<sequence length="194" mass="22098">MNKNELASFQTRGRILEIARKKFVTKGFHNTSLQEIVEEIGLTRGAFYHHFKNKEDILYDLIGIIQGEVADHVEKRAMKSKDPWEQLVLGCVAFVEKAVDKDTLKILLIDGPSVISWQRWKQMDSEHSESHLKDQLLILQAEGKIKDVDVEKLTSFISGGLNELAINISISSSFDIEEMEVLIRMMLEGIKKNG</sequence>
<protein>
    <submittedName>
        <fullName evidence="4">TetR/AcrR family transcriptional regulator</fullName>
    </submittedName>
</protein>
<feature type="domain" description="HTH tetR-type" evidence="3">
    <location>
        <begin position="9"/>
        <end position="69"/>
    </location>
</feature>
<dbReference type="PANTHER" id="PTHR43479">
    <property type="entry name" value="ACREF/ENVCD OPERON REPRESSOR-RELATED"/>
    <property type="match status" value="1"/>
</dbReference>
<dbReference type="InterPro" id="IPR049484">
    <property type="entry name" value="Rv0078-like_C"/>
</dbReference>
<dbReference type="EMBL" id="JBHSHL010000020">
    <property type="protein sequence ID" value="MFC4804568.1"/>
    <property type="molecule type" value="Genomic_DNA"/>
</dbReference>
<evidence type="ECO:0000256" key="2">
    <source>
        <dbReference type="PROSITE-ProRule" id="PRU00335"/>
    </source>
</evidence>
<dbReference type="RefSeq" id="WP_379788080.1">
    <property type="nucleotide sequence ID" value="NZ_JBHSHL010000020.1"/>
</dbReference>
<dbReference type="InterPro" id="IPR023772">
    <property type="entry name" value="DNA-bd_HTH_TetR-type_CS"/>
</dbReference>
<comment type="caution">
    <text evidence="4">The sequence shown here is derived from an EMBL/GenBank/DDBJ whole genome shotgun (WGS) entry which is preliminary data.</text>
</comment>
<dbReference type="Pfam" id="PF00440">
    <property type="entry name" value="TetR_N"/>
    <property type="match status" value="1"/>
</dbReference>
<keyword evidence="1 2" id="KW-0238">DNA-binding</keyword>
<evidence type="ECO:0000313" key="4">
    <source>
        <dbReference type="EMBL" id="MFC4804568.1"/>
    </source>
</evidence>
<dbReference type="InterPro" id="IPR050624">
    <property type="entry name" value="HTH-type_Tx_Regulator"/>
</dbReference>
<dbReference type="Pfam" id="PF21351">
    <property type="entry name" value="TetR_C_41"/>
    <property type="match status" value="1"/>
</dbReference>
<dbReference type="Gene3D" id="1.10.357.10">
    <property type="entry name" value="Tetracycline Repressor, domain 2"/>
    <property type="match status" value="1"/>
</dbReference>
<dbReference type="InterPro" id="IPR009057">
    <property type="entry name" value="Homeodomain-like_sf"/>
</dbReference>
<dbReference type="PANTHER" id="PTHR43479:SF11">
    <property type="entry name" value="ACREF_ENVCD OPERON REPRESSOR-RELATED"/>
    <property type="match status" value="1"/>
</dbReference>
<evidence type="ECO:0000313" key="5">
    <source>
        <dbReference type="Proteomes" id="UP001595916"/>
    </source>
</evidence>
<dbReference type="InterPro" id="IPR001647">
    <property type="entry name" value="HTH_TetR"/>
</dbReference>
<dbReference type="SUPFAM" id="SSF46689">
    <property type="entry name" value="Homeodomain-like"/>
    <property type="match status" value="1"/>
</dbReference>
<reference evidence="5" key="1">
    <citation type="journal article" date="2019" name="Int. J. Syst. Evol. Microbiol.">
        <title>The Global Catalogue of Microorganisms (GCM) 10K type strain sequencing project: providing services to taxonomists for standard genome sequencing and annotation.</title>
        <authorList>
            <consortium name="The Broad Institute Genomics Platform"/>
            <consortium name="The Broad Institute Genome Sequencing Center for Infectious Disease"/>
            <person name="Wu L."/>
            <person name="Ma J."/>
        </authorList>
    </citation>
    <scope>NUCLEOTIDE SEQUENCE [LARGE SCALE GENOMIC DNA]</scope>
    <source>
        <strain evidence="5">CCUG 46385</strain>
    </source>
</reference>
<dbReference type="PROSITE" id="PS01081">
    <property type="entry name" value="HTH_TETR_1"/>
    <property type="match status" value="1"/>
</dbReference>
<organism evidence="4 5">
    <name type="scientific">Filifactor villosus</name>
    <dbReference type="NCBI Taxonomy" id="29374"/>
    <lineage>
        <taxon>Bacteria</taxon>
        <taxon>Bacillati</taxon>
        <taxon>Bacillota</taxon>
        <taxon>Clostridia</taxon>
        <taxon>Peptostreptococcales</taxon>
        <taxon>Filifactoraceae</taxon>
        <taxon>Filifactor</taxon>
    </lineage>
</organism>
<evidence type="ECO:0000259" key="3">
    <source>
        <dbReference type="PROSITE" id="PS50977"/>
    </source>
</evidence>